<keyword evidence="5" id="KW-1185">Reference proteome</keyword>
<dbReference type="EMBL" id="JAACFV010000287">
    <property type="protein sequence ID" value="KAF7502243.1"/>
    <property type="molecule type" value="Genomic_DNA"/>
</dbReference>
<feature type="compositionally biased region" description="Low complexity" evidence="1">
    <location>
        <begin position="368"/>
        <end position="380"/>
    </location>
</feature>
<organism evidence="4 5">
    <name type="scientific">Endocarpon pusillum</name>
    <dbReference type="NCBI Taxonomy" id="364733"/>
    <lineage>
        <taxon>Eukaryota</taxon>
        <taxon>Fungi</taxon>
        <taxon>Dikarya</taxon>
        <taxon>Ascomycota</taxon>
        <taxon>Pezizomycotina</taxon>
        <taxon>Eurotiomycetes</taxon>
        <taxon>Chaetothyriomycetidae</taxon>
        <taxon>Verrucariales</taxon>
        <taxon>Verrucariaceae</taxon>
        <taxon>Endocarpon</taxon>
    </lineage>
</organism>
<dbReference type="InterPro" id="IPR036465">
    <property type="entry name" value="vWFA_dom_sf"/>
</dbReference>
<dbReference type="InterPro" id="IPR002035">
    <property type="entry name" value="VWF_A"/>
</dbReference>
<dbReference type="SUPFAM" id="SSF53300">
    <property type="entry name" value="vWA-like"/>
    <property type="match status" value="1"/>
</dbReference>
<sequence>MAPLVAKGAAIIGLLLMVSTPAFANHYSNSKLIARQNTSPCVADDLLGRVGASNGGRKIGFVIDASNSMSTNDPNDLRLAASQALNNALIDSSEASGGKTADLVTVVDFASSGELLYPLGDPSGANAEIGSITLWGGTAIGTGVEAAIDELTKPGNDPTANRTGIIVFTDGEDDSSSGLDFTIEQVKRAVGLGIRISFGFLSVSASNQNPEIVRAIVESGGIYATVDQATQQQTFVAAALANGLTGIDASAGNGSSSLISGLATAKFLSQTGSNTFAYAAKAGETINVTVTAIDDLALEVKLRDVQANSDLKSNTTDSTGVAFLDYTAQSDIDLEVVVSATNGSGSGIFSVSLKSSLPLSDSCNITSNTNGTTGSNGTTGHPATPTVSPPVQYTGGAASTVLGVSPNAVGGLFFSVLGFAAAAAWL</sequence>
<dbReference type="Gene3D" id="3.40.50.410">
    <property type="entry name" value="von Willebrand factor, type A domain"/>
    <property type="match status" value="1"/>
</dbReference>
<dbReference type="AlphaFoldDB" id="A0A8H7DZ94"/>
<protein>
    <recommendedName>
        <fullName evidence="3">VWFA domain-containing protein</fullName>
    </recommendedName>
</protein>
<evidence type="ECO:0000313" key="5">
    <source>
        <dbReference type="Proteomes" id="UP000606974"/>
    </source>
</evidence>
<keyword evidence="2" id="KW-0732">Signal</keyword>
<feature type="domain" description="VWFA" evidence="3">
    <location>
        <begin position="58"/>
        <end position="240"/>
    </location>
</feature>
<feature type="region of interest" description="Disordered" evidence="1">
    <location>
        <begin position="368"/>
        <end position="391"/>
    </location>
</feature>
<dbReference type="OrthoDB" id="301415at2759"/>
<gene>
    <name evidence="4" type="ORF">GJ744_006307</name>
</gene>
<accession>A0A8H7DZ94</accession>
<dbReference type="Proteomes" id="UP000606974">
    <property type="component" value="Unassembled WGS sequence"/>
</dbReference>
<dbReference type="Pfam" id="PF13519">
    <property type="entry name" value="VWA_2"/>
    <property type="match status" value="1"/>
</dbReference>
<dbReference type="PROSITE" id="PS50234">
    <property type="entry name" value="VWFA"/>
    <property type="match status" value="1"/>
</dbReference>
<comment type="caution">
    <text evidence="4">The sequence shown here is derived from an EMBL/GenBank/DDBJ whole genome shotgun (WGS) entry which is preliminary data.</text>
</comment>
<evidence type="ECO:0000259" key="3">
    <source>
        <dbReference type="PROSITE" id="PS50234"/>
    </source>
</evidence>
<name>A0A8H7DZ94_9EURO</name>
<evidence type="ECO:0000256" key="2">
    <source>
        <dbReference type="SAM" id="SignalP"/>
    </source>
</evidence>
<evidence type="ECO:0000256" key="1">
    <source>
        <dbReference type="SAM" id="MobiDB-lite"/>
    </source>
</evidence>
<proteinExistence type="predicted"/>
<reference evidence="4" key="1">
    <citation type="submission" date="2020-02" db="EMBL/GenBank/DDBJ databases">
        <authorList>
            <person name="Palmer J.M."/>
        </authorList>
    </citation>
    <scope>NUCLEOTIDE SEQUENCE</scope>
    <source>
        <strain evidence="4">EPUS1.4</strain>
        <tissue evidence="4">Thallus</tissue>
    </source>
</reference>
<feature type="signal peptide" evidence="2">
    <location>
        <begin position="1"/>
        <end position="24"/>
    </location>
</feature>
<evidence type="ECO:0000313" key="4">
    <source>
        <dbReference type="EMBL" id="KAF7502243.1"/>
    </source>
</evidence>
<feature type="chain" id="PRO_5034601710" description="VWFA domain-containing protein" evidence="2">
    <location>
        <begin position="25"/>
        <end position="426"/>
    </location>
</feature>
<dbReference type="CDD" id="cd00198">
    <property type="entry name" value="vWFA"/>
    <property type="match status" value="1"/>
</dbReference>